<dbReference type="Gene3D" id="3.80.10.10">
    <property type="entry name" value="Ribonuclease Inhibitor"/>
    <property type="match status" value="1"/>
</dbReference>
<dbReference type="OrthoDB" id="2739065at2759"/>
<accession>A0A2G8RPF2</accession>
<dbReference type="Proteomes" id="UP000230002">
    <property type="component" value="Unassembled WGS sequence"/>
</dbReference>
<name>A0A2G8RPF2_9APHY</name>
<evidence type="ECO:0000313" key="1">
    <source>
        <dbReference type="EMBL" id="PIL23382.1"/>
    </source>
</evidence>
<organism evidence="1 2">
    <name type="scientific">Ganoderma sinense ZZ0214-1</name>
    <dbReference type="NCBI Taxonomy" id="1077348"/>
    <lineage>
        <taxon>Eukaryota</taxon>
        <taxon>Fungi</taxon>
        <taxon>Dikarya</taxon>
        <taxon>Basidiomycota</taxon>
        <taxon>Agaricomycotina</taxon>
        <taxon>Agaricomycetes</taxon>
        <taxon>Polyporales</taxon>
        <taxon>Polyporaceae</taxon>
        <taxon>Ganoderma</taxon>
    </lineage>
</organism>
<dbReference type="EMBL" id="AYKW01000068">
    <property type="protein sequence ID" value="PIL23382.1"/>
    <property type="molecule type" value="Genomic_DNA"/>
</dbReference>
<dbReference type="InterPro" id="IPR032675">
    <property type="entry name" value="LRR_dom_sf"/>
</dbReference>
<protein>
    <recommendedName>
        <fullName evidence="3">F-box domain-containing protein</fullName>
    </recommendedName>
</protein>
<proteinExistence type="predicted"/>
<dbReference type="InterPro" id="IPR036047">
    <property type="entry name" value="F-box-like_dom_sf"/>
</dbReference>
<evidence type="ECO:0008006" key="3">
    <source>
        <dbReference type="Google" id="ProtNLM"/>
    </source>
</evidence>
<comment type="caution">
    <text evidence="1">The sequence shown here is derived from an EMBL/GenBank/DDBJ whole genome shotgun (WGS) entry which is preliminary data.</text>
</comment>
<sequence>MSDRPPAADWPLPPDIEVIIIDYLRDDKPTLVSCSLVCSRWLPRSRKHLFKDITIKEANHLTPDPLADFLRTVERSGSVNPEWAIGTHVKTFSLDGRLTDQKFNRGSPTATCTLSVFRALLAILPHLTSLCVTKFLILDDTPQGPDAENYHFPPFELDELSVACCSGPTEDPHPLLALICTFSRIGSLSVDRWGKWRPGPRPTFLQAPFSPPAVRCFIMNLVRDSVAERALYALLARSPSVTDACLTRLSVNAENYDNVVMFVDFVNVAGAALRDIELRVRESDIRPDLLSGILLPTCTALSSFVLSFQCRFDDSFLEDAEDTRDVLGLYTALLRTHRNVFVGLKVVRLEMQPAGESMHNALARIAQDTFRERPEGAVHTVPPPEADQNRAVWEFLEDSLCDFPALERVELVLYETSRPRGALTETAKAELRGALGGRLPRLWASGTVQLVFETYVDDA</sequence>
<dbReference type="SUPFAM" id="SSF81383">
    <property type="entry name" value="F-box domain"/>
    <property type="match status" value="1"/>
</dbReference>
<dbReference type="AlphaFoldDB" id="A0A2G8RPF2"/>
<keyword evidence="2" id="KW-1185">Reference proteome</keyword>
<evidence type="ECO:0000313" key="2">
    <source>
        <dbReference type="Proteomes" id="UP000230002"/>
    </source>
</evidence>
<reference evidence="1 2" key="1">
    <citation type="journal article" date="2015" name="Sci. Rep.">
        <title>Chromosome-level genome map provides insights into diverse defense mechanisms in the medicinal fungus Ganoderma sinense.</title>
        <authorList>
            <person name="Zhu Y."/>
            <person name="Xu J."/>
            <person name="Sun C."/>
            <person name="Zhou S."/>
            <person name="Xu H."/>
            <person name="Nelson D.R."/>
            <person name="Qian J."/>
            <person name="Song J."/>
            <person name="Luo H."/>
            <person name="Xiang L."/>
            <person name="Li Y."/>
            <person name="Xu Z."/>
            <person name="Ji A."/>
            <person name="Wang L."/>
            <person name="Lu S."/>
            <person name="Hayward A."/>
            <person name="Sun W."/>
            <person name="Li X."/>
            <person name="Schwartz D.C."/>
            <person name="Wang Y."/>
            <person name="Chen S."/>
        </authorList>
    </citation>
    <scope>NUCLEOTIDE SEQUENCE [LARGE SCALE GENOMIC DNA]</scope>
    <source>
        <strain evidence="1 2">ZZ0214-1</strain>
    </source>
</reference>
<gene>
    <name evidence="1" type="ORF">GSI_14693</name>
</gene>